<name>A0A1A9VRW3_GLOAU</name>
<protein>
    <submittedName>
        <fullName evidence="1">Uncharacterized protein</fullName>
    </submittedName>
</protein>
<dbReference type="EnsemblMetazoa" id="GAUT045527-RA">
    <property type="protein sequence ID" value="GAUT045527-PA"/>
    <property type="gene ID" value="GAUT045527"/>
</dbReference>
<sequence length="157" mass="17805">MVNAVMDAIAVDRVCFIMSLGFKFTIKRLFLNAFKIGTSVGAPQQPLHHNQPRRRSLCIQRYKFTSERATWQRILHGLGLYDFRFHNLLKLLFLMTLNTGALSCPIFSYQALPESIKSGIDIDGVSCYREQSSRKSSAQGSANLSPLIKFENGRNPY</sequence>
<keyword evidence="2" id="KW-1185">Reference proteome</keyword>
<proteinExistence type="predicted"/>
<evidence type="ECO:0000313" key="2">
    <source>
        <dbReference type="Proteomes" id="UP000078200"/>
    </source>
</evidence>
<organism evidence="1 2">
    <name type="scientific">Glossina austeni</name>
    <name type="common">Savannah tsetse fly</name>
    <dbReference type="NCBI Taxonomy" id="7395"/>
    <lineage>
        <taxon>Eukaryota</taxon>
        <taxon>Metazoa</taxon>
        <taxon>Ecdysozoa</taxon>
        <taxon>Arthropoda</taxon>
        <taxon>Hexapoda</taxon>
        <taxon>Insecta</taxon>
        <taxon>Pterygota</taxon>
        <taxon>Neoptera</taxon>
        <taxon>Endopterygota</taxon>
        <taxon>Diptera</taxon>
        <taxon>Brachycera</taxon>
        <taxon>Muscomorpha</taxon>
        <taxon>Hippoboscoidea</taxon>
        <taxon>Glossinidae</taxon>
        <taxon>Glossina</taxon>
    </lineage>
</organism>
<dbReference type="Proteomes" id="UP000078200">
    <property type="component" value="Unassembled WGS sequence"/>
</dbReference>
<reference evidence="1" key="1">
    <citation type="submission" date="2020-05" db="UniProtKB">
        <authorList>
            <consortium name="EnsemblMetazoa"/>
        </authorList>
    </citation>
    <scope>IDENTIFICATION</scope>
    <source>
        <strain evidence="1">TTRI</strain>
    </source>
</reference>
<accession>A0A1A9VRW3</accession>
<dbReference type="VEuPathDB" id="VectorBase:GAUT045527"/>
<dbReference type="AlphaFoldDB" id="A0A1A9VRW3"/>
<evidence type="ECO:0000313" key="1">
    <source>
        <dbReference type="EnsemblMetazoa" id="GAUT045527-PA"/>
    </source>
</evidence>